<feature type="transmembrane region" description="Helical" evidence="1">
    <location>
        <begin position="6"/>
        <end position="27"/>
    </location>
</feature>
<protein>
    <recommendedName>
        <fullName evidence="4">Endolytic transglycosylase MltG</fullName>
    </recommendedName>
</protein>
<keyword evidence="3" id="KW-1185">Reference proteome</keyword>
<dbReference type="EMBL" id="JBHUMM010000001">
    <property type="protein sequence ID" value="MFD2670073.1"/>
    <property type="molecule type" value="Genomic_DNA"/>
</dbReference>
<proteinExistence type="predicted"/>
<organism evidence="2 3">
    <name type="scientific">Marinicrinis sediminis</name>
    <dbReference type="NCBI Taxonomy" id="1652465"/>
    <lineage>
        <taxon>Bacteria</taxon>
        <taxon>Bacillati</taxon>
        <taxon>Bacillota</taxon>
        <taxon>Bacilli</taxon>
        <taxon>Bacillales</taxon>
        <taxon>Paenibacillaceae</taxon>
    </lineage>
</organism>
<accession>A0ABW5R509</accession>
<gene>
    <name evidence="2" type="ORF">ACFSUC_00450</name>
</gene>
<evidence type="ECO:0000256" key="1">
    <source>
        <dbReference type="SAM" id="Phobius"/>
    </source>
</evidence>
<keyword evidence="1" id="KW-1133">Transmembrane helix</keyword>
<sequence>MLKNSLFLRGLGIGMFLAAILIFLMNAGSSKLDSFKDNELAHDPGNLSLEQLEEAADRLGYEVKPAGQADDAAGEAGYTRDEVEAEIAKAKSEWEKGRSSDDPTGKYVRSFYISPSMTSNEVANVLLDLDLITDKSAFISIFDERQLHSKIQLGVYVFEDDPEMEDIIARITRS</sequence>
<dbReference type="Proteomes" id="UP001597497">
    <property type="component" value="Unassembled WGS sequence"/>
</dbReference>
<dbReference type="RefSeq" id="WP_379927417.1">
    <property type="nucleotide sequence ID" value="NZ_JBHUMM010000001.1"/>
</dbReference>
<keyword evidence="1" id="KW-0472">Membrane</keyword>
<evidence type="ECO:0000313" key="2">
    <source>
        <dbReference type="EMBL" id="MFD2670073.1"/>
    </source>
</evidence>
<keyword evidence="1" id="KW-0812">Transmembrane</keyword>
<evidence type="ECO:0000313" key="3">
    <source>
        <dbReference type="Proteomes" id="UP001597497"/>
    </source>
</evidence>
<comment type="caution">
    <text evidence="2">The sequence shown here is derived from an EMBL/GenBank/DDBJ whole genome shotgun (WGS) entry which is preliminary data.</text>
</comment>
<evidence type="ECO:0008006" key="4">
    <source>
        <dbReference type="Google" id="ProtNLM"/>
    </source>
</evidence>
<reference evidence="3" key="1">
    <citation type="journal article" date="2019" name="Int. J. Syst. Evol. Microbiol.">
        <title>The Global Catalogue of Microorganisms (GCM) 10K type strain sequencing project: providing services to taxonomists for standard genome sequencing and annotation.</title>
        <authorList>
            <consortium name="The Broad Institute Genomics Platform"/>
            <consortium name="The Broad Institute Genome Sequencing Center for Infectious Disease"/>
            <person name="Wu L."/>
            <person name="Ma J."/>
        </authorList>
    </citation>
    <scope>NUCLEOTIDE SEQUENCE [LARGE SCALE GENOMIC DNA]</scope>
    <source>
        <strain evidence="3">KCTC 33676</strain>
    </source>
</reference>
<name>A0ABW5R509_9BACL</name>
<dbReference type="Gene3D" id="3.30.1490.480">
    <property type="entry name" value="Endolytic murein transglycosylase"/>
    <property type="match status" value="1"/>
</dbReference>